<keyword evidence="1" id="KW-0812">Transmembrane</keyword>
<dbReference type="Proteomes" id="UP001257277">
    <property type="component" value="Unassembled WGS sequence"/>
</dbReference>
<evidence type="ECO:0008006" key="4">
    <source>
        <dbReference type="Google" id="ProtNLM"/>
    </source>
</evidence>
<gene>
    <name evidence="2" type="ORF">RQM59_06540</name>
</gene>
<evidence type="ECO:0000256" key="1">
    <source>
        <dbReference type="SAM" id="Phobius"/>
    </source>
</evidence>
<evidence type="ECO:0000313" key="2">
    <source>
        <dbReference type="EMBL" id="MDT7832030.1"/>
    </source>
</evidence>
<dbReference type="InterPro" id="IPR046548">
    <property type="entry name" value="DUF6804"/>
</dbReference>
<feature type="transmembrane region" description="Helical" evidence="1">
    <location>
        <begin position="80"/>
        <end position="98"/>
    </location>
</feature>
<feature type="transmembrane region" description="Helical" evidence="1">
    <location>
        <begin position="12"/>
        <end position="29"/>
    </location>
</feature>
<reference evidence="2 3" key="1">
    <citation type="submission" date="2023-09" db="EMBL/GenBank/DDBJ databases">
        <title>Novel taxa isolated from Blanes Bay.</title>
        <authorList>
            <person name="Rey-Velasco X."/>
            <person name="Lucena T."/>
        </authorList>
    </citation>
    <scope>NUCLEOTIDE SEQUENCE [LARGE SCALE GENOMIC DNA]</scope>
    <source>
        <strain evidence="2 3">S356</strain>
    </source>
</reference>
<organism evidence="2 3">
    <name type="scientific">Asprobacillus argus</name>
    <dbReference type="NCBI Taxonomy" id="3076534"/>
    <lineage>
        <taxon>Bacteria</taxon>
        <taxon>Pseudomonadati</taxon>
        <taxon>Bacteroidota</taxon>
        <taxon>Flavobacteriia</taxon>
        <taxon>Flavobacteriales</taxon>
        <taxon>Flavobacteriaceae</taxon>
        <taxon>Asprobacillus</taxon>
    </lineage>
</organism>
<keyword evidence="3" id="KW-1185">Reference proteome</keyword>
<comment type="caution">
    <text evidence="2">The sequence shown here is derived from an EMBL/GenBank/DDBJ whole genome shotgun (WGS) entry which is preliminary data.</text>
</comment>
<dbReference type="Pfam" id="PF20619">
    <property type="entry name" value="DUF6804"/>
    <property type="match status" value="1"/>
</dbReference>
<name>A0ABU3LE89_9FLAO</name>
<keyword evidence="1" id="KW-1133">Transmembrane helix</keyword>
<sequence length="124" mass="14651">MKKTISITQKSISIICALILFVAVFNWPIEYYTLLRFIVFTGAVLTMVFNYKLVFVLVTFCFIAILFNPIFPMYLYIKSYWIPLDILVGIMFLLIGFFEINTQRENEETIQTNKGKSFKRDKIY</sequence>
<proteinExistence type="predicted"/>
<dbReference type="RefSeq" id="WP_349241282.1">
    <property type="nucleotide sequence ID" value="NZ_JAVTTO010000002.1"/>
</dbReference>
<protein>
    <recommendedName>
        <fullName evidence="4">Histidine kinase</fullName>
    </recommendedName>
</protein>
<keyword evidence="1" id="KW-0472">Membrane</keyword>
<dbReference type="EMBL" id="JAVTTO010000002">
    <property type="protein sequence ID" value="MDT7832030.1"/>
    <property type="molecule type" value="Genomic_DNA"/>
</dbReference>
<evidence type="ECO:0000313" key="3">
    <source>
        <dbReference type="Proteomes" id="UP001257277"/>
    </source>
</evidence>
<accession>A0ABU3LE89</accession>
<feature type="transmembrane region" description="Helical" evidence="1">
    <location>
        <begin position="49"/>
        <end position="68"/>
    </location>
</feature>